<dbReference type="Proteomes" id="UP000039046">
    <property type="component" value="Unassembled WGS sequence"/>
</dbReference>
<dbReference type="AlphaFoldDB" id="A0A0A1TEK1"/>
<protein>
    <submittedName>
        <fullName evidence="1">Uncharacterized protein</fullName>
    </submittedName>
</protein>
<dbReference type="STRING" id="1531966.A0A0A1TEK1"/>
<dbReference type="HOGENOM" id="CLU_1741824_0_0_1"/>
<accession>A0A0A1TEK1</accession>
<keyword evidence="2" id="KW-1185">Reference proteome</keyword>
<dbReference type="EMBL" id="CDHN01000002">
    <property type="protein sequence ID" value="CEJ87789.1"/>
    <property type="molecule type" value="Genomic_DNA"/>
</dbReference>
<evidence type="ECO:0000313" key="2">
    <source>
        <dbReference type="Proteomes" id="UP000039046"/>
    </source>
</evidence>
<organism evidence="1 2">
    <name type="scientific">[Torrubiella] hemipterigena</name>
    <dbReference type="NCBI Taxonomy" id="1531966"/>
    <lineage>
        <taxon>Eukaryota</taxon>
        <taxon>Fungi</taxon>
        <taxon>Dikarya</taxon>
        <taxon>Ascomycota</taxon>
        <taxon>Pezizomycotina</taxon>
        <taxon>Sordariomycetes</taxon>
        <taxon>Hypocreomycetidae</taxon>
        <taxon>Hypocreales</taxon>
        <taxon>Clavicipitaceae</taxon>
        <taxon>Clavicipitaceae incertae sedis</taxon>
        <taxon>'Torrubiella' clade</taxon>
    </lineage>
</organism>
<evidence type="ECO:0000313" key="1">
    <source>
        <dbReference type="EMBL" id="CEJ87789.1"/>
    </source>
</evidence>
<sequence>MSAASAPVCPVVGTTTTLLPPNHPEYNTEDPEASCPVTKAKVSHHGANVIVRHPDASSVSKSSAEGMDATACPALKNANKGDGLTNATCPVVGPVSAVLPPSHPAVDAADAAKVCPVTNATLEHHKNKVHVHPAVASDASAKSCPVAGNISN</sequence>
<gene>
    <name evidence="1" type="ORF">VHEMI04516</name>
</gene>
<proteinExistence type="predicted"/>
<reference evidence="1 2" key="1">
    <citation type="journal article" date="2015" name="Genome Announc.">
        <title>Draft Genome Sequence and Gene Annotation of the Entomopathogenic Fungus Verticillium hemipterigenum.</title>
        <authorList>
            <person name="Horn F."/>
            <person name="Habel A."/>
            <person name="Scharf D.H."/>
            <person name="Dworschak J."/>
            <person name="Brakhage A.A."/>
            <person name="Guthke R."/>
            <person name="Hertweck C."/>
            <person name="Linde J."/>
        </authorList>
    </citation>
    <scope>NUCLEOTIDE SEQUENCE [LARGE SCALE GENOMIC DNA]</scope>
</reference>
<dbReference type="OrthoDB" id="3923202at2759"/>
<name>A0A0A1TEK1_9HYPO</name>